<evidence type="ECO:0000256" key="9">
    <source>
        <dbReference type="SAM" id="Phobius"/>
    </source>
</evidence>
<evidence type="ECO:0000256" key="4">
    <source>
        <dbReference type="ARBA" id="ARBA00022946"/>
    </source>
</evidence>
<comment type="similarity">
    <text evidence="2">Belongs to the COA8 family.</text>
</comment>
<gene>
    <name evidence="10" type="ORF">PIBRA_LOCUS684</name>
</gene>
<dbReference type="GO" id="GO:0097193">
    <property type="term" value="P:intrinsic apoptotic signaling pathway"/>
    <property type="evidence" value="ECO:0007669"/>
    <property type="project" value="InterPro"/>
</dbReference>
<keyword evidence="5" id="KW-0496">Mitochondrion</keyword>
<evidence type="ECO:0000256" key="7">
    <source>
        <dbReference type="SAM" id="Coils"/>
    </source>
</evidence>
<evidence type="ECO:0000256" key="5">
    <source>
        <dbReference type="ARBA" id="ARBA00023128"/>
    </source>
</evidence>
<reference evidence="10" key="1">
    <citation type="submission" date="2022-05" db="EMBL/GenBank/DDBJ databases">
        <authorList>
            <person name="Okamura Y."/>
        </authorList>
    </citation>
    <scope>NUCLEOTIDE SEQUENCE</scope>
</reference>
<keyword evidence="4" id="KW-0809">Transit peptide</keyword>
<dbReference type="PANTHER" id="PTHR31107:SF2">
    <property type="entry name" value="CYTOCHROME C OXIDASE ASSEMBLY FACTOR 8"/>
    <property type="match status" value="1"/>
</dbReference>
<keyword evidence="7" id="KW-0175">Coiled coil</keyword>
<comment type="subcellular location">
    <subcellularLocation>
        <location evidence="1">Mitochondrion inner membrane</location>
        <topology evidence="1">Peripheral membrane protein</topology>
        <orientation evidence="1">Matrix side</orientation>
    </subcellularLocation>
</comment>
<dbReference type="InterPro" id="IPR018796">
    <property type="entry name" value="COA8"/>
</dbReference>
<feature type="transmembrane region" description="Helical" evidence="9">
    <location>
        <begin position="165"/>
        <end position="182"/>
    </location>
</feature>
<feature type="coiled-coil region" evidence="7">
    <location>
        <begin position="339"/>
        <end position="366"/>
    </location>
</feature>
<evidence type="ECO:0000313" key="10">
    <source>
        <dbReference type="EMBL" id="CAH3882665.1"/>
    </source>
</evidence>
<keyword evidence="9" id="KW-1133">Transmembrane helix</keyword>
<keyword evidence="3" id="KW-0999">Mitochondrion inner membrane</keyword>
<keyword evidence="6 9" id="KW-0472">Membrane</keyword>
<organism evidence="10 11">
    <name type="scientific">Pieris brassicae</name>
    <name type="common">White butterfly</name>
    <name type="synonym">Large white butterfly</name>
    <dbReference type="NCBI Taxonomy" id="7116"/>
    <lineage>
        <taxon>Eukaryota</taxon>
        <taxon>Metazoa</taxon>
        <taxon>Ecdysozoa</taxon>
        <taxon>Arthropoda</taxon>
        <taxon>Hexapoda</taxon>
        <taxon>Insecta</taxon>
        <taxon>Pterygota</taxon>
        <taxon>Neoptera</taxon>
        <taxon>Endopterygota</taxon>
        <taxon>Lepidoptera</taxon>
        <taxon>Glossata</taxon>
        <taxon>Ditrysia</taxon>
        <taxon>Papilionoidea</taxon>
        <taxon>Pieridae</taxon>
        <taxon>Pierinae</taxon>
        <taxon>Pieris</taxon>
    </lineage>
</organism>
<dbReference type="EMBL" id="CALOZG010000001">
    <property type="protein sequence ID" value="CAH3882665.1"/>
    <property type="molecule type" value="Genomic_DNA"/>
</dbReference>
<accession>A0A9P0SIA8</accession>
<proteinExistence type="inferred from homology"/>
<evidence type="ECO:0000256" key="1">
    <source>
        <dbReference type="ARBA" id="ARBA00004443"/>
    </source>
</evidence>
<feature type="region of interest" description="Disordered" evidence="8">
    <location>
        <begin position="22"/>
        <end position="42"/>
    </location>
</feature>
<evidence type="ECO:0000313" key="11">
    <source>
        <dbReference type="Proteomes" id="UP001152562"/>
    </source>
</evidence>
<dbReference type="PANTHER" id="PTHR31107">
    <property type="entry name" value="APOPTOGENIC PROTEIN 1, MITOCHONDRIAL"/>
    <property type="match status" value="1"/>
</dbReference>
<dbReference type="AlphaFoldDB" id="A0A9P0SIA8"/>
<name>A0A9P0SIA8_PIEBR</name>
<protein>
    <submittedName>
        <fullName evidence="10">Uncharacterized protein</fullName>
    </submittedName>
</protein>
<evidence type="ECO:0000256" key="6">
    <source>
        <dbReference type="ARBA" id="ARBA00023136"/>
    </source>
</evidence>
<dbReference type="Proteomes" id="UP001152562">
    <property type="component" value="Unassembled WGS sequence"/>
</dbReference>
<dbReference type="GO" id="GO:0005743">
    <property type="term" value="C:mitochondrial inner membrane"/>
    <property type="evidence" value="ECO:0007669"/>
    <property type="project" value="UniProtKB-SubCell"/>
</dbReference>
<keyword evidence="11" id="KW-1185">Reference proteome</keyword>
<dbReference type="Pfam" id="PF10231">
    <property type="entry name" value="COA8"/>
    <property type="match status" value="1"/>
</dbReference>
<comment type="caution">
    <text evidence="10">The sequence shown here is derived from an EMBL/GenBank/DDBJ whole genome shotgun (WGS) entry which is preliminary data.</text>
</comment>
<sequence>MLTRKIVWPRWSFKCFVKNTSTTPDNKSIQPPNPKKISSDMVGPPDPVSNLRQIIFKQPANESELEKKYRKLRTEVQEWNQNFWTQHNSRFFKERENYLKNNVPEGKSNLTADEMSVFYKAFLDKNWKDTILPLYQNHSLNTMQSEGTADTLISLPAQETTNYSYYHYFMFFTCSIMFIILQNNRNMNFIARILYAINKQSKMYFETLGLKLHLNKTAIQCWAAITKYATAVMGKIYKTILEKIDFYFTRQMHVASNSMNNNLLILKRFKELNEERRNLGKLLLTTIRDNKNIRMRYQLENLAKNRLTRYIEDTERLIKKNRCQYVSFQQLYLATHQENVYLKTRIKKLVNERDNAKRNLIALINEVCKSKNKDLKAFCCKFIVETKDNILNSDVKSEIRKFLNNSTSSTINPEKAETVNTIGHSNSLTKIEYDCFLSQAPKLRGLPGEYVWTVKDKDGLIEKLYEYNFQTDYDNGDTISRIRQYTVYCDKDCLLDYKSSSTIVNDYTTQNLGRFDDFKVKNINYPITRQRFLTGSEAFQKFLKCSGNIVQCSTTLTSSR</sequence>
<keyword evidence="9" id="KW-0812">Transmembrane</keyword>
<evidence type="ECO:0000256" key="3">
    <source>
        <dbReference type="ARBA" id="ARBA00022792"/>
    </source>
</evidence>
<evidence type="ECO:0000256" key="8">
    <source>
        <dbReference type="SAM" id="MobiDB-lite"/>
    </source>
</evidence>
<evidence type="ECO:0000256" key="2">
    <source>
        <dbReference type="ARBA" id="ARBA00005453"/>
    </source>
</evidence>